<keyword evidence="2" id="KW-1185">Reference proteome</keyword>
<dbReference type="AlphaFoldDB" id="A0A8H5GJQ0"/>
<organism evidence="1 2">
    <name type="scientific">Tetrapyrgos nigripes</name>
    <dbReference type="NCBI Taxonomy" id="182062"/>
    <lineage>
        <taxon>Eukaryota</taxon>
        <taxon>Fungi</taxon>
        <taxon>Dikarya</taxon>
        <taxon>Basidiomycota</taxon>
        <taxon>Agaricomycotina</taxon>
        <taxon>Agaricomycetes</taxon>
        <taxon>Agaricomycetidae</taxon>
        <taxon>Agaricales</taxon>
        <taxon>Marasmiineae</taxon>
        <taxon>Marasmiaceae</taxon>
        <taxon>Tetrapyrgos</taxon>
    </lineage>
</organism>
<evidence type="ECO:0000313" key="1">
    <source>
        <dbReference type="EMBL" id="KAF5366197.1"/>
    </source>
</evidence>
<gene>
    <name evidence="1" type="ORF">D9758_005782</name>
</gene>
<accession>A0A8H5GJQ0</accession>
<protein>
    <submittedName>
        <fullName evidence="1">Uncharacterized protein</fullName>
    </submittedName>
</protein>
<comment type="caution">
    <text evidence="1">The sequence shown here is derived from an EMBL/GenBank/DDBJ whole genome shotgun (WGS) entry which is preliminary data.</text>
</comment>
<dbReference type="EMBL" id="JAACJM010000024">
    <property type="protein sequence ID" value="KAF5366197.1"/>
    <property type="molecule type" value="Genomic_DNA"/>
</dbReference>
<name>A0A8H5GJQ0_9AGAR</name>
<sequence length="421" mass="47551">MDQNTSIIAELRAEQVDQISDNVSRLSYRLASLDASADPYSSPSSPLPRRLQWALERSKELFNKLEPKQLVVILPTIRKLMELLLGRLVVLKERKNKLPVVRFLPCNSDLPSSELNGPVPSEWLAMFVHSDVPSVCIEDHNTCCNVCLEDFEEPALAAEFQVDGGDNETQEDCLPMFQIDGYDATFECPTCRAEIWTSLSISSDQQQTSDDHHNNPPPWHKIDENMLNWAAWFIRDFDEALNSTTRGHPVNINTLAIWSDQTYKRYIYSRMTDSPEGLVDCLIVGPKRAQSIGALVSKGEHGDASRELERFWGFSGLQGAPCLLAVLDKHDRQAECHWVVHRFSLPDGALTTYRFHTELQACPDCRPALWWPAICLAWPDATICPNPGMPTLIHIDQPMELGVDDCCCSWYMGQHPHGFTS</sequence>
<dbReference type="OrthoDB" id="2623028at2759"/>
<evidence type="ECO:0000313" key="2">
    <source>
        <dbReference type="Proteomes" id="UP000559256"/>
    </source>
</evidence>
<dbReference type="Proteomes" id="UP000559256">
    <property type="component" value="Unassembled WGS sequence"/>
</dbReference>
<reference evidence="1 2" key="1">
    <citation type="journal article" date="2020" name="ISME J.">
        <title>Uncovering the hidden diversity of litter-decomposition mechanisms in mushroom-forming fungi.</title>
        <authorList>
            <person name="Floudas D."/>
            <person name="Bentzer J."/>
            <person name="Ahren D."/>
            <person name="Johansson T."/>
            <person name="Persson P."/>
            <person name="Tunlid A."/>
        </authorList>
    </citation>
    <scope>NUCLEOTIDE SEQUENCE [LARGE SCALE GENOMIC DNA]</scope>
    <source>
        <strain evidence="1 2">CBS 291.85</strain>
    </source>
</reference>
<proteinExistence type="predicted"/>